<comment type="similarity">
    <text evidence="1">Belongs to the DegT/DnrJ/EryC1 family.</text>
</comment>
<reference evidence="2 3" key="1">
    <citation type="submission" date="2024-08" db="EMBL/GenBank/DDBJ databases">
        <title>Whole-genome sequencing of halo(alkali)philic microorganisms from hypersaline lakes.</title>
        <authorList>
            <person name="Sorokin D.Y."/>
            <person name="Merkel A.Y."/>
            <person name="Messina E."/>
            <person name="Yakimov M."/>
        </authorList>
    </citation>
    <scope>NUCLEOTIDE SEQUENCE [LARGE SCALE GENOMIC DNA]</scope>
    <source>
        <strain evidence="2 3">AB-hyl4</strain>
    </source>
</reference>
<gene>
    <name evidence="2" type="ORF">ACERK3_11410</name>
</gene>
<dbReference type="InterPro" id="IPR015424">
    <property type="entry name" value="PyrdxlP-dep_Trfase"/>
</dbReference>
<keyword evidence="1" id="KW-0663">Pyridoxal phosphate</keyword>
<dbReference type="PANTHER" id="PTHR30244:SF30">
    <property type="entry name" value="BLR5990 PROTEIN"/>
    <property type="match status" value="1"/>
</dbReference>
<dbReference type="Proteomes" id="UP001575105">
    <property type="component" value="Unassembled WGS sequence"/>
</dbReference>
<dbReference type="InterPro" id="IPR000653">
    <property type="entry name" value="DegT/StrS_aminotransferase"/>
</dbReference>
<dbReference type="PIRSF" id="PIRSF000390">
    <property type="entry name" value="PLP_StrS"/>
    <property type="match status" value="1"/>
</dbReference>
<dbReference type="EMBL" id="JBGUBD010000006">
    <property type="protein sequence ID" value="MFA9478898.1"/>
    <property type="molecule type" value="Genomic_DNA"/>
</dbReference>
<keyword evidence="2" id="KW-0032">Aminotransferase</keyword>
<sequence length="399" mass="43064">MTTPASSSLDLGTVLHAVGQVLQNVDPPVPLHTPTFAGNEWGYVKECIDTGWVSSAGAYVTRFEEAIQAYTGAKHAVAVVNGTAALHITLRLAGVQADDEVLAPSLTFVATANAINYCQATPHFVEVNEVTLGVCPQRLADYLGANAERRAGTLHNRHTGKRIAALVCMHAFGHPCDMASLLEVCQRYNLPLVEDAAESLGSFYNNQHTGTLGRLGILSFNGNKIISTGGGGAILTNDDELAATARHITTTAKLPHAWAYVHDQVGYNYRLPNLNAALGVAQMEQLPNLVEQKRRIAQRYLDAFADVEGATILAEPTNARSNYWLNALVLDAKCAAAHADLLQAMHDRQWLVRPIWMPMHRLGMYQHCPRAQLSVTESLAARVVNLPSSAHLAQQIGGA</sequence>
<proteinExistence type="inferred from homology"/>
<evidence type="ECO:0000313" key="2">
    <source>
        <dbReference type="EMBL" id="MFA9478898.1"/>
    </source>
</evidence>
<keyword evidence="2" id="KW-0808">Transferase</keyword>
<dbReference type="InterPro" id="IPR015421">
    <property type="entry name" value="PyrdxlP-dep_Trfase_major"/>
</dbReference>
<organism evidence="2 3">
    <name type="scientific">Natronomicrosphaera hydrolytica</name>
    <dbReference type="NCBI Taxonomy" id="3242702"/>
    <lineage>
        <taxon>Bacteria</taxon>
        <taxon>Pseudomonadati</taxon>
        <taxon>Planctomycetota</taxon>
        <taxon>Phycisphaerae</taxon>
        <taxon>Phycisphaerales</taxon>
        <taxon>Phycisphaeraceae</taxon>
        <taxon>Natronomicrosphaera</taxon>
    </lineage>
</organism>
<dbReference type="Pfam" id="PF01041">
    <property type="entry name" value="DegT_DnrJ_EryC1"/>
    <property type="match status" value="1"/>
</dbReference>
<dbReference type="InterPro" id="IPR015422">
    <property type="entry name" value="PyrdxlP-dep_Trfase_small"/>
</dbReference>
<evidence type="ECO:0000313" key="3">
    <source>
        <dbReference type="Proteomes" id="UP001575105"/>
    </source>
</evidence>
<name>A0ABV4U9E5_9BACT</name>
<dbReference type="InterPro" id="IPR026385">
    <property type="entry name" value="LegC-like"/>
</dbReference>
<comment type="caution">
    <text evidence="2">The sequence shown here is derived from an EMBL/GenBank/DDBJ whole genome shotgun (WGS) entry which is preliminary data.</text>
</comment>
<dbReference type="CDD" id="cd00616">
    <property type="entry name" value="AHBA_syn"/>
    <property type="match status" value="1"/>
</dbReference>
<dbReference type="NCBIfam" id="TIGR04181">
    <property type="entry name" value="NHT_00031"/>
    <property type="match status" value="1"/>
</dbReference>
<accession>A0ABV4U9E5</accession>
<dbReference type="PANTHER" id="PTHR30244">
    <property type="entry name" value="TRANSAMINASE"/>
    <property type="match status" value="1"/>
</dbReference>
<dbReference type="Gene3D" id="3.40.640.10">
    <property type="entry name" value="Type I PLP-dependent aspartate aminotransferase-like (Major domain)"/>
    <property type="match status" value="1"/>
</dbReference>
<dbReference type="Gene3D" id="3.90.1150.10">
    <property type="entry name" value="Aspartate Aminotransferase, domain 1"/>
    <property type="match status" value="1"/>
</dbReference>
<dbReference type="SUPFAM" id="SSF53383">
    <property type="entry name" value="PLP-dependent transferases"/>
    <property type="match status" value="1"/>
</dbReference>
<evidence type="ECO:0000256" key="1">
    <source>
        <dbReference type="RuleBase" id="RU004508"/>
    </source>
</evidence>
<protein>
    <submittedName>
        <fullName evidence="2">LegC family aminotransferase</fullName>
    </submittedName>
</protein>
<keyword evidence="3" id="KW-1185">Reference proteome</keyword>
<dbReference type="GO" id="GO:0008483">
    <property type="term" value="F:transaminase activity"/>
    <property type="evidence" value="ECO:0007669"/>
    <property type="project" value="UniProtKB-KW"/>
</dbReference>
<dbReference type="RefSeq" id="WP_425345817.1">
    <property type="nucleotide sequence ID" value="NZ_JBGUBD010000006.1"/>
</dbReference>